<feature type="compositionally biased region" description="Basic residues" evidence="1">
    <location>
        <begin position="1054"/>
        <end position="1068"/>
    </location>
</feature>
<protein>
    <submittedName>
        <fullName evidence="2">Uncharacterized protein</fullName>
    </submittedName>
</protein>
<reference evidence="2" key="1">
    <citation type="journal article" date="2012" name="Nat. Genet.">
        <title>Whole-genome sequence of Schistosoma haematobium.</title>
        <authorList>
            <person name="Young N.D."/>
            <person name="Jex A.R."/>
            <person name="Li B."/>
            <person name="Liu S."/>
            <person name="Yang L."/>
            <person name="Xiong Z."/>
            <person name="Li Y."/>
            <person name="Cantacessi C."/>
            <person name="Hall R.S."/>
            <person name="Xu X."/>
            <person name="Chen F."/>
            <person name="Wu X."/>
            <person name="Zerlotini A."/>
            <person name="Oliveira G."/>
            <person name="Hofmann A."/>
            <person name="Zhang G."/>
            <person name="Fang X."/>
            <person name="Kang Y."/>
            <person name="Campbell B.E."/>
            <person name="Loukas A."/>
            <person name="Ranganathan S."/>
            <person name="Rollinson D."/>
            <person name="Rinaldi G."/>
            <person name="Brindley P.J."/>
            <person name="Yang H."/>
            <person name="Wang J."/>
            <person name="Wang J."/>
            <person name="Gasser R.B."/>
        </authorList>
    </citation>
    <scope>NUCLEOTIDE SEQUENCE [LARGE SCALE GENOMIC DNA]</scope>
</reference>
<dbReference type="EMBL" id="KL250494">
    <property type="protein sequence ID" value="KGB32169.1"/>
    <property type="molecule type" value="Genomic_DNA"/>
</dbReference>
<feature type="region of interest" description="Disordered" evidence="1">
    <location>
        <begin position="1104"/>
        <end position="1230"/>
    </location>
</feature>
<feature type="compositionally biased region" description="Basic and acidic residues" evidence="1">
    <location>
        <begin position="1493"/>
        <end position="1503"/>
    </location>
</feature>
<feature type="compositionally biased region" description="Acidic residues" evidence="1">
    <location>
        <begin position="1764"/>
        <end position="1778"/>
    </location>
</feature>
<feature type="region of interest" description="Disordered" evidence="1">
    <location>
        <begin position="379"/>
        <end position="417"/>
    </location>
</feature>
<feature type="compositionally biased region" description="Basic and acidic residues" evidence="1">
    <location>
        <begin position="1152"/>
        <end position="1172"/>
    </location>
</feature>
<proteinExistence type="predicted"/>
<feature type="compositionally biased region" description="Polar residues" evidence="1">
    <location>
        <begin position="1940"/>
        <end position="1957"/>
    </location>
</feature>
<feature type="compositionally biased region" description="Basic and acidic residues" evidence="1">
    <location>
        <begin position="1718"/>
        <end position="1727"/>
    </location>
</feature>
<feature type="compositionally biased region" description="Basic and acidic residues" evidence="1">
    <location>
        <begin position="1336"/>
        <end position="1373"/>
    </location>
</feature>
<feature type="region of interest" description="Disordered" evidence="1">
    <location>
        <begin position="1053"/>
        <end position="1091"/>
    </location>
</feature>
<accession>A0A094ZH32</accession>
<feature type="compositionally biased region" description="Pro residues" evidence="1">
    <location>
        <begin position="255"/>
        <end position="274"/>
    </location>
</feature>
<feature type="region of interest" description="Disordered" evidence="1">
    <location>
        <begin position="982"/>
        <end position="1001"/>
    </location>
</feature>
<sequence>MTTVWTASNLRRQDGRYNSLSRSLGSLMSIVLDEDKSPSVLIFSNQSPRETNLQTSVSVGDRVGDENILPLNGLSFRSLQTDSSSSIAFVGKKIKREYQSAFVLPDKQTIGIIRQEAFMTEEGLAQVTLSLCVSTHLDGLNVSKSERICDYLDTDYWASILLASTESHDAELLGYMGPEYTSKKPNRFNFERSESRRRKREIVLVQEEIEDSDEKDNVGQFDGSNILPESVTVYEKVYPKEKDECDPQTHRLILHPPPPLPPPQLPESPPPSPPKTLKVSERNASPKPRLTSSRNSCQPKEQAPIIGRAEPPGKTKPIVSSPKSKENFEKLKRQWNNRIAQMQEHLDNQYRDTPTSLPQTYTEGHRGSTVTSILPTVDKRSSDPYVKSRISSTEQRLSPEQAYDQQSLPDRTSMDHGSNKENFIFHSFDYINSSSPGSGDLVDPVTERCEKDAQFIYSQARLFVNQQNIGRLSPRKLSESSSMNDITKLKTTNLNHQQFEQLLIDNTVKYTELNNNNQSSISFLIDKLNIEQSSEQAYIYQSIYSRYPITIKNISSYHQNNNNNKLITNKINNPMIMKELFNKFAKHELILNREPTYSFYIPIQLSTTELNIHRYSKTLPRYNNKYDMIIHVNDLHNSLDNNNNVQYDMNMKQSIRHRMCTSLPRTKHALLYYSQPISPRIVSNSSIVEDQRQQQQRDIHSEFRNASSEINYSTKNRILLDIDQNQSPILTGPQLYPSSTDLSSLLSPKGDHFKSYLNRYVERSEKYWSLPKSYFIADEPINKNETTTKQYDSMNDTLKDFIYDKFKPLSPTTEAKTDVKLISNQDTLSVKSTDNLHLLFLKPYKSYTTITTNEKSSQRIKEISQNEKFNTDDLLSKAYYDEMNRLSKRKSLKMDELSSTSSLSILAKAYEEQIEKHRKQIDRKSTSIKGNDSKTTTDELGEHKSLSKPMKQINEQGNKLMQSDILSDQQGNNLTRDEEVTKFDLQKPSKPEGIPNLPPSVLDINKSLEQYDRISKHKDLKPDITHQLVTDDKISGKPHKDHLNDLMLKQQELKHHRHPPPPLHHQKSSTKDEILEKSTDDTHKRSCDGPMSFAKFKKNMISDNLPVDEGHSHHQSRHLSHDESKVFSRDSKFRKPIHNNEGQIGTPLASKHSFEDKHTNKSKMEQQIKTENPKTQPLDTKASRNSEENHGESVKGQGRSELVKRNKTHHQSLRSKQNKPHTSITSKNDRISSWVENSRYQTRQLLQDGMIDVVPQAQPQKSDLKRHQSLNEKRNSYKTDDKMKYRHSDDPSKKSIKKDSITSDYIASKLPKAHYKLNDQKDPTKPLDSNQMNKIDSLKDTHKKSIIEKQQQDRNNKDNIVKIPDIKQEEKYPSKSVRKQHPSNEVNNLDVEQSVGEIPHHSKQYNPSKIKQPLKECDGKQSRLSIKKQAYTKDNDDDDDEEEGKRENLTKNTDEVLNQSKQSSELDQHKKRKDNVPYRTVDRGNRHSTTTETRSKVTDELPGHRRHPPPPLSPNSKEDIHYPRDGTVSRPRISDGSKAATPLTPTRHSSKNLGDDPEKRKGQQKLYDDEFKNGNREPMPLDPRKPITQFNYGILQHPDEYNYLAEAEKQKPTIDFASELSYDSSLYGKISQGSARKQPPIKHYDKYKDKKPDKPHRHPPPPQPTDHDQTKRLDDKPSPKPGRRSGHGMVSVDENYYVNVPGSGPPVIRPPYNGHKRSLQDLSERSGPHSAYDPRLGDTVIQPSKPRTSDRISDQMPDYYDQYTSDESDYDDSGESDEELRPPALRTITQTRRRSEPEPSNNYPPVQLRKQSKGQKTGQSITSIRDSLISPEGMSIPSTPGYENIYDIYYNDKTGKYMKGLDRDHSNGMSQERISRPRSKHTTATSRSSGYYGVNGSKHSLIISTKRRTLSGLTGTHPSKHRSSSMNTLWFGDHPVPSEHTISPATPVRLSNIQIQAQAELERRHRSSSHGHSLDRKSIYSTGMTESHLSKGLSDYHQGYEGIGYAYDNRGRLIHGGACLPERSASRKRRLLDGHESLSRVWIPQSGEHYPIKQISDKTPSSLMNRDERQAQLDNSAMAFALRDFNAPKIRIFPDCCEYYRITKAVF</sequence>
<feature type="compositionally biased region" description="Basic and acidic residues" evidence="1">
    <location>
        <begin position="1069"/>
        <end position="1087"/>
    </location>
</feature>
<gene>
    <name evidence="2" type="ORF">MS3_00275</name>
</gene>
<feature type="compositionally biased region" description="Basic and acidic residues" evidence="1">
    <location>
        <begin position="1443"/>
        <end position="1454"/>
    </location>
</feature>
<organism evidence="2">
    <name type="scientific">Schistosoma haematobium</name>
    <name type="common">Blood fluke</name>
    <dbReference type="NCBI Taxonomy" id="6185"/>
    <lineage>
        <taxon>Eukaryota</taxon>
        <taxon>Metazoa</taxon>
        <taxon>Spiralia</taxon>
        <taxon>Lophotrochozoa</taxon>
        <taxon>Platyhelminthes</taxon>
        <taxon>Trematoda</taxon>
        <taxon>Digenea</taxon>
        <taxon>Strigeidida</taxon>
        <taxon>Schistosomatoidea</taxon>
        <taxon>Schistosomatidae</taxon>
        <taxon>Schistosoma</taxon>
    </lineage>
</organism>
<feature type="compositionally biased region" description="Polar residues" evidence="1">
    <location>
        <begin position="1814"/>
        <end position="1825"/>
    </location>
</feature>
<feature type="compositionally biased region" description="Basic residues" evidence="1">
    <location>
        <begin position="1205"/>
        <end position="1219"/>
    </location>
</feature>
<feature type="compositionally biased region" description="Basic and acidic residues" evidence="1">
    <location>
        <begin position="1553"/>
        <end position="1575"/>
    </location>
</feature>
<feature type="region of interest" description="Disordered" evidence="1">
    <location>
        <begin position="918"/>
        <end position="949"/>
    </location>
</feature>
<feature type="compositionally biased region" description="Basic and acidic residues" evidence="1">
    <location>
        <begin position="1119"/>
        <end position="1133"/>
    </location>
</feature>
<feature type="compositionally biased region" description="Basic and acidic residues" evidence="1">
    <location>
        <begin position="1665"/>
        <end position="1678"/>
    </location>
</feature>
<feature type="region of interest" description="Disordered" evidence="1">
    <location>
        <begin position="242"/>
        <end position="326"/>
    </location>
</feature>
<feature type="compositionally biased region" description="Polar residues" evidence="1">
    <location>
        <begin position="290"/>
        <end position="299"/>
    </location>
</feature>
<name>A0A094ZH32_SCHHA</name>
<feature type="compositionally biased region" description="Basic and acidic residues" evidence="1">
    <location>
        <begin position="1316"/>
        <end position="1325"/>
    </location>
</feature>
<feature type="compositionally biased region" description="Basic and acidic residues" evidence="1">
    <location>
        <begin position="1642"/>
        <end position="1652"/>
    </location>
</feature>
<feature type="region of interest" description="Disordered" evidence="1">
    <location>
        <begin position="1629"/>
        <end position="1843"/>
    </location>
</feature>
<evidence type="ECO:0000256" key="1">
    <source>
        <dbReference type="SAM" id="MobiDB-lite"/>
    </source>
</evidence>
<feature type="compositionally biased region" description="Polar residues" evidence="1">
    <location>
        <begin position="389"/>
        <end position="410"/>
    </location>
</feature>
<feature type="compositionally biased region" description="Basic and acidic residues" evidence="1">
    <location>
        <begin position="1181"/>
        <end position="1193"/>
    </location>
</feature>
<feature type="region of interest" description="Disordered" evidence="1">
    <location>
        <begin position="1860"/>
        <end position="1979"/>
    </location>
</feature>
<evidence type="ECO:0000313" key="2">
    <source>
        <dbReference type="EMBL" id="KGB32169.1"/>
    </source>
</evidence>
<feature type="region of interest" description="Disordered" evidence="1">
    <location>
        <begin position="1252"/>
        <end position="1587"/>
    </location>
</feature>
<feature type="compositionally biased region" description="Basic and acidic residues" evidence="1">
    <location>
        <begin position="931"/>
        <end position="945"/>
    </location>
</feature>
<feature type="compositionally biased region" description="Basic and acidic residues" evidence="1">
    <location>
        <begin position="1262"/>
        <end position="1301"/>
    </location>
</feature>
<feature type="compositionally biased region" description="Basic and acidic residues" evidence="1">
    <location>
        <begin position="1464"/>
        <end position="1485"/>
    </location>
</feature>